<evidence type="ECO:0000256" key="7">
    <source>
        <dbReference type="ARBA" id="ARBA00024195"/>
    </source>
</evidence>
<dbReference type="GO" id="GO:0005615">
    <property type="term" value="C:extracellular space"/>
    <property type="evidence" value="ECO:0007669"/>
    <property type="project" value="TreeGrafter"/>
</dbReference>
<feature type="domain" description="Peptidase S1" evidence="10">
    <location>
        <begin position="1"/>
        <end position="212"/>
    </location>
</feature>
<dbReference type="CDD" id="cd00190">
    <property type="entry name" value="Tryp_SPc"/>
    <property type="match status" value="1"/>
</dbReference>
<evidence type="ECO:0000256" key="8">
    <source>
        <dbReference type="RuleBase" id="RU363034"/>
    </source>
</evidence>
<keyword evidence="5 8" id="KW-0720">Serine protease</keyword>
<dbReference type="PROSITE" id="PS00134">
    <property type="entry name" value="TRYPSIN_HIS"/>
    <property type="match status" value="1"/>
</dbReference>
<evidence type="ECO:0000256" key="9">
    <source>
        <dbReference type="SAM" id="MobiDB-lite"/>
    </source>
</evidence>
<feature type="compositionally biased region" description="Low complexity" evidence="9">
    <location>
        <begin position="226"/>
        <end position="236"/>
    </location>
</feature>
<evidence type="ECO:0000256" key="3">
    <source>
        <dbReference type="ARBA" id="ARBA00022670"/>
    </source>
</evidence>
<dbReference type="Gene3D" id="2.40.10.10">
    <property type="entry name" value="Trypsin-like serine proteases"/>
    <property type="match status" value="1"/>
</dbReference>
<dbReference type="EMBL" id="RQTK01000170">
    <property type="protein sequence ID" value="RUS85434.1"/>
    <property type="molecule type" value="Genomic_DNA"/>
</dbReference>
<name>A0A433TV34_ELYCH</name>
<dbReference type="STRING" id="188477.A0A433TV34"/>
<keyword evidence="2" id="KW-0964">Secreted</keyword>
<dbReference type="Proteomes" id="UP000271974">
    <property type="component" value="Unassembled WGS sequence"/>
</dbReference>
<keyword evidence="3 8" id="KW-0645">Protease</keyword>
<dbReference type="InterPro" id="IPR043504">
    <property type="entry name" value="Peptidase_S1_PA_chymotrypsin"/>
</dbReference>
<dbReference type="PANTHER" id="PTHR24264:SF65">
    <property type="entry name" value="SRCR DOMAIN-CONTAINING PROTEIN"/>
    <property type="match status" value="1"/>
</dbReference>
<evidence type="ECO:0000256" key="2">
    <source>
        <dbReference type="ARBA" id="ARBA00022525"/>
    </source>
</evidence>
<reference evidence="11 12" key="1">
    <citation type="submission" date="2019-01" db="EMBL/GenBank/DDBJ databases">
        <title>A draft genome assembly of the solar-powered sea slug Elysia chlorotica.</title>
        <authorList>
            <person name="Cai H."/>
            <person name="Li Q."/>
            <person name="Fang X."/>
            <person name="Li J."/>
            <person name="Curtis N.E."/>
            <person name="Altenburger A."/>
            <person name="Shibata T."/>
            <person name="Feng M."/>
            <person name="Maeda T."/>
            <person name="Schwartz J.A."/>
            <person name="Shigenobu S."/>
            <person name="Lundholm N."/>
            <person name="Nishiyama T."/>
            <person name="Yang H."/>
            <person name="Hasebe M."/>
            <person name="Li S."/>
            <person name="Pierce S.K."/>
            <person name="Wang J."/>
        </authorList>
    </citation>
    <scope>NUCLEOTIDE SEQUENCE [LARGE SCALE GENOMIC DNA]</scope>
    <source>
        <strain evidence="11">EC2010</strain>
        <tissue evidence="11">Whole organism of an adult</tissue>
    </source>
</reference>
<dbReference type="Pfam" id="PF00089">
    <property type="entry name" value="Trypsin"/>
    <property type="match status" value="1"/>
</dbReference>
<accession>A0A433TV34</accession>
<dbReference type="SMART" id="SM00020">
    <property type="entry name" value="Tryp_SPc"/>
    <property type="match status" value="1"/>
</dbReference>
<feature type="region of interest" description="Disordered" evidence="9">
    <location>
        <begin position="213"/>
        <end position="236"/>
    </location>
</feature>
<comment type="subcellular location">
    <subcellularLocation>
        <location evidence="1">Secreted</location>
    </subcellularLocation>
</comment>
<evidence type="ECO:0000313" key="12">
    <source>
        <dbReference type="Proteomes" id="UP000271974"/>
    </source>
</evidence>
<comment type="caution">
    <text evidence="11">The sequence shown here is derived from an EMBL/GenBank/DDBJ whole genome shotgun (WGS) entry which is preliminary data.</text>
</comment>
<organism evidence="11 12">
    <name type="scientific">Elysia chlorotica</name>
    <name type="common">Eastern emerald elysia</name>
    <name type="synonym">Sea slug</name>
    <dbReference type="NCBI Taxonomy" id="188477"/>
    <lineage>
        <taxon>Eukaryota</taxon>
        <taxon>Metazoa</taxon>
        <taxon>Spiralia</taxon>
        <taxon>Lophotrochozoa</taxon>
        <taxon>Mollusca</taxon>
        <taxon>Gastropoda</taxon>
        <taxon>Heterobranchia</taxon>
        <taxon>Euthyneura</taxon>
        <taxon>Panpulmonata</taxon>
        <taxon>Sacoglossa</taxon>
        <taxon>Placobranchoidea</taxon>
        <taxon>Plakobranchidae</taxon>
        <taxon>Elysia</taxon>
    </lineage>
</organism>
<dbReference type="PROSITE" id="PS50240">
    <property type="entry name" value="TRYPSIN_DOM"/>
    <property type="match status" value="1"/>
</dbReference>
<dbReference type="InterPro" id="IPR009003">
    <property type="entry name" value="Peptidase_S1_PA"/>
</dbReference>
<protein>
    <recommendedName>
        <fullName evidence="10">Peptidase S1 domain-containing protein</fullName>
    </recommendedName>
</protein>
<proteinExistence type="inferred from homology"/>
<evidence type="ECO:0000256" key="5">
    <source>
        <dbReference type="ARBA" id="ARBA00022825"/>
    </source>
</evidence>
<feature type="non-terminal residue" evidence="11">
    <location>
        <position position="1"/>
    </location>
</feature>
<evidence type="ECO:0000256" key="1">
    <source>
        <dbReference type="ARBA" id="ARBA00004613"/>
    </source>
</evidence>
<sequence>DGLANITDWEVKLGIVDLEGELDSPGSQQDRLIQSLYKHPNFRPNGIVLYGHGLIYESWDIALLKLDRAVRLSKTVSPICLQDIAHDHEMDCFVSGWGKITKDSPGARFAHAAVVRTMSASHCNASFEGLEDDHQAKLYFSRIDDTILCVQIGSAGEDSCQGDSGGPLMCEREGRWHQAGIVSAGYECGSPGVPTIYTRVSQFVDWIKTTMAEGSHDKAETERESGSGSSGTRSHF</sequence>
<feature type="compositionally biased region" description="Basic and acidic residues" evidence="9">
    <location>
        <begin position="214"/>
        <end position="225"/>
    </location>
</feature>
<dbReference type="InterPro" id="IPR018114">
    <property type="entry name" value="TRYPSIN_HIS"/>
</dbReference>
<dbReference type="FunFam" id="2.40.10.10:FF:000002">
    <property type="entry name" value="Transmembrane protease serine"/>
    <property type="match status" value="1"/>
</dbReference>
<dbReference type="AlphaFoldDB" id="A0A433TV34"/>
<dbReference type="InterPro" id="IPR001254">
    <property type="entry name" value="Trypsin_dom"/>
</dbReference>
<dbReference type="GO" id="GO:0006508">
    <property type="term" value="P:proteolysis"/>
    <property type="evidence" value="ECO:0007669"/>
    <property type="project" value="UniProtKB-KW"/>
</dbReference>
<dbReference type="PROSITE" id="PS00135">
    <property type="entry name" value="TRYPSIN_SER"/>
    <property type="match status" value="1"/>
</dbReference>
<evidence type="ECO:0000313" key="11">
    <source>
        <dbReference type="EMBL" id="RUS85434.1"/>
    </source>
</evidence>
<gene>
    <name evidence="11" type="ORF">EGW08_006825</name>
</gene>
<dbReference type="PANTHER" id="PTHR24264">
    <property type="entry name" value="TRYPSIN-RELATED"/>
    <property type="match status" value="1"/>
</dbReference>
<dbReference type="InterPro" id="IPR033116">
    <property type="entry name" value="TRYPSIN_SER"/>
</dbReference>
<keyword evidence="4 8" id="KW-0378">Hydrolase</keyword>
<keyword evidence="6" id="KW-1015">Disulfide bond</keyword>
<keyword evidence="12" id="KW-1185">Reference proteome</keyword>
<dbReference type="PRINTS" id="PR00722">
    <property type="entry name" value="CHYMOTRYPSIN"/>
</dbReference>
<evidence type="ECO:0000256" key="4">
    <source>
        <dbReference type="ARBA" id="ARBA00022801"/>
    </source>
</evidence>
<dbReference type="InterPro" id="IPR001314">
    <property type="entry name" value="Peptidase_S1A"/>
</dbReference>
<dbReference type="OrthoDB" id="6041996at2759"/>
<dbReference type="SUPFAM" id="SSF50494">
    <property type="entry name" value="Trypsin-like serine proteases"/>
    <property type="match status" value="1"/>
</dbReference>
<comment type="similarity">
    <text evidence="7">Belongs to the peptidase S1 family. CLIP subfamily.</text>
</comment>
<evidence type="ECO:0000259" key="10">
    <source>
        <dbReference type="PROSITE" id="PS50240"/>
    </source>
</evidence>
<dbReference type="GO" id="GO:0004252">
    <property type="term" value="F:serine-type endopeptidase activity"/>
    <property type="evidence" value="ECO:0007669"/>
    <property type="project" value="InterPro"/>
</dbReference>
<dbReference type="InterPro" id="IPR050127">
    <property type="entry name" value="Serine_Proteases_S1"/>
</dbReference>
<evidence type="ECO:0000256" key="6">
    <source>
        <dbReference type="ARBA" id="ARBA00023157"/>
    </source>
</evidence>